<evidence type="ECO:0000256" key="1">
    <source>
        <dbReference type="SAM" id="MobiDB-lite"/>
    </source>
</evidence>
<dbReference type="OrthoDB" id="3236341at2759"/>
<gene>
    <name evidence="2" type="ORF">MVEN_01174300</name>
</gene>
<proteinExistence type="predicted"/>
<protein>
    <submittedName>
        <fullName evidence="2">Uncharacterized protein</fullName>
    </submittedName>
</protein>
<feature type="compositionally biased region" description="Acidic residues" evidence="1">
    <location>
        <begin position="380"/>
        <end position="389"/>
    </location>
</feature>
<dbReference type="AlphaFoldDB" id="A0A8H6Y138"/>
<organism evidence="2 3">
    <name type="scientific">Mycena venus</name>
    <dbReference type="NCBI Taxonomy" id="2733690"/>
    <lineage>
        <taxon>Eukaryota</taxon>
        <taxon>Fungi</taxon>
        <taxon>Dikarya</taxon>
        <taxon>Basidiomycota</taxon>
        <taxon>Agaricomycotina</taxon>
        <taxon>Agaricomycetes</taxon>
        <taxon>Agaricomycetidae</taxon>
        <taxon>Agaricales</taxon>
        <taxon>Marasmiineae</taxon>
        <taxon>Mycenaceae</taxon>
        <taxon>Mycena</taxon>
    </lineage>
</organism>
<feature type="region of interest" description="Disordered" evidence="1">
    <location>
        <begin position="359"/>
        <end position="389"/>
    </location>
</feature>
<accession>A0A8H6Y138</accession>
<name>A0A8H6Y138_9AGAR</name>
<dbReference type="EMBL" id="JACAZI010000009">
    <property type="protein sequence ID" value="KAF7352113.1"/>
    <property type="molecule type" value="Genomic_DNA"/>
</dbReference>
<feature type="compositionally biased region" description="Low complexity" evidence="1">
    <location>
        <begin position="1"/>
        <end position="11"/>
    </location>
</feature>
<dbReference type="Proteomes" id="UP000620124">
    <property type="component" value="Unassembled WGS sequence"/>
</dbReference>
<feature type="compositionally biased region" description="Polar residues" evidence="1">
    <location>
        <begin position="363"/>
        <end position="376"/>
    </location>
</feature>
<sequence length="389" mass="42945">MSSSPSRSSSPHINDNDDDYDLLMSNVTPSSSPTRKRTADDAQLNENDLEEPLPSALVLRPNGNHLRAITSFATRKRLRPEQVTEVEAFVNDPPSVQLAKIFVSLKANENMLAKFQAAKPHFEINAALKTNLTRAVNAMLCSSKITQYKGEIAKNDVQTLLLRHRWGNFVVGTEHDKFSMDTVQKFIGDVFTQSRSVIKKEIVKSVEVSTRASSSKKKDTPTLRPDATHTTIYQLTKTIAHKLCGGKSTSIPITPALCSRVALMRKWHVKKVEGTVKDTDTTDYWELVDKDLQKIRTTARNGTTDADEIAKRVARAFSSILDKDRTRHGSNSTEQIPDAATATDEAGMAYQADIDEVIEARNRGQSFSGDAEQQSAGEPVDAEDGGNEV</sequence>
<feature type="region of interest" description="Disordered" evidence="1">
    <location>
        <begin position="1"/>
        <end position="52"/>
    </location>
</feature>
<evidence type="ECO:0000313" key="2">
    <source>
        <dbReference type="EMBL" id="KAF7352113.1"/>
    </source>
</evidence>
<keyword evidence="3" id="KW-1185">Reference proteome</keyword>
<reference evidence="2" key="1">
    <citation type="submission" date="2020-05" db="EMBL/GenBank/DDBJ databases">
        <title>Mycena genomes resolve the evolution of fungal bioluminescence.</title>
        <authorList>
            <person name="Tsai I.J."/>
        </authorList>
    </citation>
    <scope>NUCLEOTIDE SEQUENCE</scope>
    <source>
        <strain evidence="2">CCC161011</strain>
    </source>
</reference>
<feature type="region of interest" description="Disordered" evidence="1">
    <location>
        <begin position="323"/>
        <end position="343"/>
    </location>
</feature>
<comment type="caution">
    <text evidence="2">The sequence shown here is derived from an EMBL/GenBank/DDBJ whole genome shotgun (WGS) entry which is preliminary data.</text>
</comment>
<evidence type="ECO:0000313" key="3">
    <source>
        <dbReference type="Proteomes" id="UP000620124"/>
    </source>
</evidence>